<organism evidence="4 5">
    <name type="scientific">Thetidibacter halocola</name>
    <dbReference type="NCBI Taxonomy" id="2827239"/>
    <lineage>
        <taxon>Bacteria</taxon>
        <taxon>Pseudomonadati</taxon>
        <taxon>Pseudomonadota</taxon>
        <taxon>Alphaproteobacteria</taxon>
        <taxon>Rhodobacterales</taxon>
        <taxon>Roseobacteraceae</taxon>
        <taxon>Thetidibacter</taxon>
    </lineage>
</organism>
<evidence type="ECO:0000259" key="3">
    <source>
        <dbReference type="Pfam" id="PF00561"/>
    </source>
</evidence>
<reference evidence="4" key="1">
    <citation type="submission" date="2021-04" db="EMBL/GenBank/DDBJ databases">
        <authorList>
            <person name="Yoon J."/>
        </authorList>
    </citation>
    <scope>NUCLEOTIDE SEQUENCE</scope>
    <source>
        <strain evidence="4">KMU-90</strain>
    </source>
</reference>
<dbReference type="InterPro" id="IPR050266">
    <property type="entry name" value="AB_hydrolase_sf"/>
</dbReference>
<dbReference type="PRINTS" id="PR00793">
    <property type="entry name" value="PROAMNOPTASE"/>
</dbReference>
<sequence>MLTIGLGVFVPLWIGTRGDHPIPALVTGDPALPAAQIAGHRLHLRIHDGPAGAPTVIVLHGGPGGDFRSLQGLADLSDAYHVVFYDQRGAGLSERVPADFLTLDGYLQELAAVIDHIAPNERITLIGHSWGAMLAVAYLGVDPAHVDRAVLIEPGYLDAVGRDLWQDEAQQFMSGLSYVSTTVLTGFRAAQVDGPDPYAPDDFLIGRMVRAFASHPDNPYHCGDGYDAPAWRFGAQANASWDAVDAADVDRIARGAETYGGPVLLMAGACNDWIGAELQAQHRERFSEADLVVVREAGHDLLWDNPHAALSAIRDFLRQPGAGLHH</sequence>
<dbReference type="Pfam" id="PF00561">
    <property type="entry name" value="Abhydrolase_1"/>
    <property type="match status" value="1"/>
</dbReference>
<gene>
    <name evidence="4" type="ORF">KB874_13245</name>
</gene>
<dbReference type="InterPro" id="IPR000073">
    <property type="entry name" value="AB_hydrolase_1"/>
</dbReference>
<evidence type="ECO:0000256" key="2">
    <source>
        <dbReference type="ARBA" id="ARBA00022801"/>
    </source>
</evidence>
<evidence type="ECO:0000313" key="4">
    <source>
        <dbReference type="EMBL" id="MBS0125058.1"/>
    </source>
</evidence>
<dbReference type="GO" id="GO:0006508">
    <property type="term" value="P:proteolysis"/>
    <property type="evidence" value="ECO:0007669"/>
    <property type="project" value="InterPro"/>
</dbReference>
<dbReference type="Proteomes" id="UP000681356">
    <property type="component" value="Unassembled WGS sequence"/>
</dbReference>
<keyword evidence="5" id="KW-1185">Reference proteome</keyword>
<dbReference type="PANTHER" id="PTHR43798">
    <property type="entry name" value="MONOACYLGLYCEROL LIPASE"/>
    <property type="match status" value="1"/>
</dbReference>
<name>A0A8J8BAC8_9RHOB</name>
<protein>
    <submittedName>
        <fullName evidence="4">Alpha/beta fold hydrolase</fullName>
    </submittedName>
</protein>
<dbReference type="EMBL" id="JAGTUU010000005">
    <property type="protein sequence ID" value="MBS0125058.1"/>
    <property type="molecule type" value="Genomic_DNA"/>
</dbReference>
<dbReference type="InterPro" id="IPR029058">
    <property type="entry name" value="AB_hydrolase_fold"/>
</dbReference>
<accession>A0A8J8BAC8</accession>
<dbReference type="AlphaFoldDB" id="A0A8J8BAC8"/>
<evidence type="ECO:0000256" key="1">
    <source>
        <dbReference type="ARBA" id="ARBA00010088"/>
    </source>
</evidence>
<comment type="caution">
    <text evidence="4">The sequence shown here is derived from an EMBL/GenBank/DDBJ whole genome shotgun (WGS) entry which is preliminary data.</text>
</comment>
<proteinExistence type="inferred from homology"/>
<evidence type="ECO:0000313" key="5">
    <source>
        <dbReference type="Proteomes" id="UP000681356"/>
    </source>
</evidence>
<dbReference type="GO" id="GO:0016020">
    <property type="term" value="C:membrane"/>
    <property type="evidence" value="ECO:0007669"/>
    <property type="project" value="TreeGrafter"/>
</dbReference>
<dbReference type="InterPro" id="IPR002410">
    <property type="entry name" value="Peptidase_S33"/>
</dbReference>
<dbReference type="GO" id="GO:0008233">
    <property type="term" value="F:peptidase activity"/>
    <property type="evidence" value="ECO:0007669"/>
    <property type="project" value="InterPro"/>
</dbReference>
<dbReference type="Gene3D" id="3.40.50.1820">
    <property type="entry name" value="alpha/beta hydrolase"/>
    <property type="match status" value="1"/>
</dbReference>
<dbReference type="SUPFAM" id="SSF53474">
    <property type="entry name" value="alpha/beta-Hydrolases"/>
    <property type="match status" value="1"/>
</dbReference>
<dbReference type="PANTHER" id="PTHR43798:SF33">
    <property type="entry name" value="HYDROLASE, PUTATIVE (AFU_ORTHOLOGUE AFUA_2G14860)-RELATED"/>
    <property type="match status" value="1"/>
</dbReference>
<feature type="domain" description="AB hydrolase-1" evidence="3">
    <location>
        <begin position="54"/>
        <end position="306"/>
    </location>
</feature>
<comment type="similarity">
    <text evidence="1">Belongs to the peptidase S33 family.</text>
</comment>
<keyword evidence="2 4" id="KW-0378">Hydrolase</keyword>